<dbReference type="RefSeq" id="WP_307256554.1">
    <property type="nucleotide sequence ID" value="NZ_JAUSUC010000008.1"/>
</dbReference>
<reference evidence="4" key="1">
    <citation type="submission" date="2023-07" db="EMBL/GenBank/DDBJ databases">
        <title>Genomic Encyclopedia of Type Strains, Phase IV (KMG-IV): sequencing the most valuable type-strain genomes for metagenomic binning, comparative biology and taxonomic classification.</title>
        <authorList>
            <person name="Goeker M."/>
        </authorList>
    </citation>
    <scope>NUCLEOTIDE SEQUENCE</scope>
    <source>
        <strain evidence="4">DSM 23947</strain>
    </source>
</reference>
<evidence type="ECO:0000259" key="2">
    <source>
        <dbReference type="Pfam" id="PF02829"/>
    </source>
</evidence>
<dbReference type="InterPro" id="IPR036388">
    <property type="entry name" value="WH-like_DNA-bd_sf"/>
</dbReference>
<accession>A0AAJ1T272</accession>
<feature type="domain" description="Helix-turn-helix type 11" evidence="3">
    <location>
        <begin position="12"/>
        <end position="64"/>
    </location>
</feature>
<dbReference type="PANTHER" id="PTHR40068:SF1">
    <property type="entry name" value="TRANSCRIPTION REPRESSOR NIAR-RELATED"/>
    <property type="match status" value="1"/>
</dbReference>
<dbReference type="InterPro" id="IPR036390">
    <property type="entry name" value="WH_DNA-bd_sf"/>
</dbReference>
<dbReference type="PANTHER" id="PTHR40068">
    <property type="entry name" value="TRANSCRIPTION REPRESSOR NIAR-RELATED"/>
    <property type="match status" value="1"/>
</dbReference>
<sequence length="181" mass="20547">MAPGKKVLGEERRDFILKLLKKSHHPITGSEFSKKTNVSRQVIVNDITLLKARNEPIIATSQGYFYLSSSPQETIIERTVACIHSPEETENELNLLVDQGVMVKDVRVEHPIYGDLTASIMVSNRKEVDQFMQKVRETKASFLSQLTNGVHLHTLCAKDRVTLDEAVHALHENGYLFEEFE</sequence>
<dbReference type="Pfam" id="PF08279">
    <property type="entry name" value="HTH_11"/>
    <property type="match status" value="1"/>
</dbReference>
<feature type="binding site" evidence="1">
    <location>
        <position position="92"/>
    </location>
    <ligand>
        <name>Ni(2+)</name>
        <dbReference type="ChEBI" id="CHEBI:49786"/>
    </ligand>
</feature>
<keyword evidence="1" id="KW-0479">Metal-binding</keyword>
<dbReference type="SUPFAM" id="SSF46785">
    <property type="entry name" value="Winged helix' DNA-binding domain"/>
    <property type="match status" value="1"/>
</dbReference>
<keyword evidence="1" id="KW-0533">Nickel</keyword>
<feature type="binding site" evidence="1">
    <location>
        <position position="151"/>
    </location>
    <ligand>
        <name>Ni(2+)</name>
        <dbReference type="ChEBI" id="CHEBI:49786"/>
    </ligand>
</feature>
<dbReference type="InterPro" id="IPR004173">
    <property type="entry name" value="3H_domain"/>
</dbReference>
<dbReference type="Gene3D" id="1.10.10.10">
    <property type="entry name" value="Winged helix-like DNA-binding domain superfamily/Winged helix DNA-binding domain"/>
    <property type="match status" value="1"/>
</dbReference>
<protein>
    <submittedName>
        <fullName evidence="4">Transcriptional regulator of NAD metabolism</fullName>
    </submittedName>
</protein>
<name>A0AAJ1T272_9BACI</name>
<dbReference type="SUPFAM" id="SSF75500">
    <property type="entry name" value="Putative transcriptional regulator TM1602, C-terminal domain"/>
    <property type="match status" value="1"/>
</dbReference>
<dbReference type="PIRSF" id="PIRSF037847">
    <property type="entry name" value="NiaR"/>
    <property type="match status" value="1"/>
</dbReference>
<evidence type="ECO:0000256" key="1">
    <source>
        <dbReference type="PIRSR" id="PIRSR037847-1"/>
    </source>
</evidence>
<dbReference type="InterPro" id="IPR026043">
    <property type="entry name" value="NadR"/>
</dbReference>
<keyword evidence="5" id="KW-1185">Reference proteome</keyword>
<feature type="binding site" evidence="1">
    <location>
        <position position="84"/>
    </location>
    <ligand>
        <name>Ni(2+)</name>
        <dbReference type="ChEBI" id="CHEBI:49786"/>
    </ligand>
</feature>
<proteinExistence type="predicted"/>
<evidence type="ECO:0000259" key="3">
    <source>
        <dbReference type="Pfam" id="PF08279"/>
    </source>
</evidence>
<dbReference type="AlphaFoldDB" id="A0AAJ1T272"/>
<dbReference type="Pfam" id="PF02829">
    <property type="entry name" value="3H"/>
    <property type="match status" value="1"/>
</dbReference>
<evidence type="ECO:0000313" key="4">
    <source>
        <dbReference type="EMBL" id="MDQ0214569.1"/>
    </source>
</evidence>
<dbReference type="InterPro" id="IPR035922">
    <property type="entry name" value="3H_dom_sf"/>
</dbReference>
<feature type="binding site" evidence="1">
    <location>
        <position position="153"/>
    </location>
    <ligand>
        <name>Ni(2+)</name>
        <dbReference type="ChEBI" id="CHEBI:49786"/>
    </ligand>
</feature>
<dbReference type="Gene3D" id="3.30.1340.20">
    <property type="entry name" value="3H domain"/>
    <property type="match status" value="1"/>
</dbReference>
<feature type="domain" description="3H" evidence="2">
    <location>
        <begin position="80"/>
        <end position="176"/>
    </location>
</feature>
<dbReference type="InterPro" id="IPR013196">
    <property type="entry name" value="HTH_11"/>
</dbReference>
<dbReference type="GO" id="GO:0046872">
    <property type="term" value="F:metal ion binding"/>
    <property type="evidence" value="ECO:0007669"/>
    <property type="project" value="UniProtKB-KW"/>
</dbReference>
<gene>
    <name evidence="4" type="ORF">J2S13_000965</name>
</gene>
<evidence type="ECO:0000313" key="5">
    <source>
        <dbReference type="Proteomes" id="UP001237207"/>
    </source>
</evidence>
<dbReference type="Proteomes" id="UP001237207">
    <property type="component" value="Unassembled WGS sequence"/>
</dbReference>
<dbReference type="EMBL" id="JAUSUC010000008">
    <property type="protein sequence ID" value="MDQ0214569.1"/>
    <property type="molecule type" value="Genomic_DNA"/>
</dbReference>
<comment type="caution">
    <text evidence="4">The sequence shown here is derived from an EMBL/GenBank/DDBJ whole genome shotgun (WGS) entry which is preliminary data.</text>
</comment>
<organism evidence="4 5">
    <name type="scientific">Oikeobacillus pervagus</name>
    <dbReference type="NCBI Taxonomy" id="1325931"/>
    <lineage>
        <taxon>Bacteria</taxon>
        <taxon>Bacillati</taxon>
        <taxon>Bacillota</taxon>
        <taxon>Bacilli</taxon>
        <taxon>Bacillales</taxon>
        <taxon>Bacillaceae</taxon>
        <taxon>Oikeobacillus</taxon>
    </lineage>
</organism>